<dbReference type="AlphaFoldDB" id="A0A952KKM7"/>
<feature type="transmembrane region" description="Helical" evidence="5">
    <location>
        <begin position="71"/>
        <end position="93"/>
    </location>
</feature>
<evidence type="ECO:0000256" key="1">
    <source>
        <dbReference type="ARBA" id="ARBA00004141"/>
    </source>
</evidence>
<dbReference type="Pfam" id="PF06271">
    <property type="entry name" value="RDD"/>
    <property type="match status" value="1"/>
</dbReference>
<protein>
    <submittedName>
        <fullName evidence="7">RDD family protein</fullName>
    </submittedName>
</protein>
<sequence>MTVAADRVSEFLEGVRRSRREIVTPEGVALPVDLAEHGGRAAAFAIDMVIWLCTTIALYLVIIAALRHGTAVGIVMTLVLFIAFLVRNLYFIYFELIWRGATPGKRVCGLRVIDRRGGPLTPAAVVARNLTREVEIFLPLGAVLSLGPGTWTDLFLVAWLLLLTALPLFNRDRMRAGDFIAGTIVIAVPKRMLLADLVQASTRHRFTPQQLGAYGAFELQILEELLRRPASAETDRLLADVCGKICRKIEWTQPVPAAETRRFLTAFYTAERAHLEQEQLFGRARADKHSRPG</sequence>
<proteinExistence type="predicted"/>
<evidence type="ECO:0000256" key="3">
    <source>
        <dbReference type="ARBA" id="ARBA00022989"/>
    </source>
</evidence>
<keyword evidence="3 5" id="KW-1133">Transmembrane helix</keyword>
<comment type="subcellular location">
    <subcellularLocation>
        <location evidence="1">Membrane</location>
        <topology evidence="1">Multi-pass membrane protein</topology>
    </subcellularLocation>
</comment>
<feature type="transmembrane region" description="Helical" evidence="5">
    <location>
        <begin position="41"/>
        <end position="64"/>
    </location>
</feature>
<keyword evidence="4 5" id="KW-0472">Membrane</keyword>
<evidence type="ECO:0000256" key="5">
    <source>
        <dbReference type="SAM" id="Phobius"/>
    </source>
</evidence>
<accession>A0A952KKM7</accession>
<evidence type="ECO:0000256" key="4">
    <source>
        <dbReference type="ARBA" id="ARBA00023136"/>
    </source>
</evidence>
<dbReference type="PANTHER" id="PTHR38480">
    <property type="entry name" value="SLR0254 PROTEIN"/>
    <property type="match status" value="1"/>
</dbReference>
<keyword evidence="2 5" id="KW-0812">Transmembrane</keyword>
<reference evidence="7" key="1">
    <citation type="submission" date="2020-06" db="EMBL/GenBank/DDBJ databases">
        <title>Stable isotope informed genome-resolved metagenomics uncovers potential trophic interactions in rhizosphere soil.</title>
        <authorList>
            <person name="Starr E.P."/>
            <person name="Shi S."/>
            <person name="Blazewicz S.J."/>
            <person name="Koch B.J."/>
            <person name="Probst A.J."/>
            <person name="Hungate B.A."/>
            <person name="Pett-Ridge J."/>
            <person name="Firestone M.K."/>
            <person name="Banfield J.F."/>
        </authorList>
    </citation>
    <scope>NUCLEOTIDE SEQUENCE</scope>
    <source>
        <strain evidence="7">YM_69_17</strain>
    </source>
</reference>
<evidence type="ECO:0000259" key="6">
    <source>
        <dbReference type="Pfam" id="PF06271"/>
    </source>
</evidence>
<dbReference type="PANTHER" id="PTHR38480:SF1">
    <property type="entry name" value="SLR0254 PROTEIN"/>
    <property type="match status" value="1"/>
</dbReference>
<dbReference type="Proteomes" id="UP000700706">
    <property type="component" value="Unassembled WGS sequence"/>
</dbReference>
<dbReference type="EMBL" id="JAEKLZ010000187">
    <property type="protein sequence ID" value="MBW8725829.1"/>
    <property type="molecule type" value="Genomic_DNA"/>
</dbReference>
<evidence type="ECO:0000313" key="8">
    <source>
        <dbReference type="Proteomes" id="UP000700706"/>
    </source>
</evidence>
<evidence type="ECO:0000313" key="7">
    <source>
        <dbReference type="EMBL" id="MBW8725829.1"/>
    </source>
</evidence>
<dbReference type="GO" id="GO:0016020">
    <property type="term" value="C:membrane"/>
    <property type="evidence" value="ECO:0007669"/>
    <property type="project" value="UniProtKB-SubCell"/>
</dbReference>
<comment type="caution">
    <text evidence="7">The sequence shown here is derived from an EMBL/GenBank/DDBJ whole genome shotgun (WGS) entry which is preliminary data.</text>
</comment>
<dbReference type="InterPro" id="IPR010432">
    <property type="entry name" value="RDD"/>
</dbReference>
<organism evidence="7 8">
    <name type="scientific">Inquilinus limosus</name>
    <dbReference type="NCBI Taxonomy" id="171674"/>
    <lineage>
        <taxon>Bacteria</taxon>
        <taxon>Pseudomonadati</taxon>
        <taxon>Pseudomonadota</taxon>
        <taxon>Alphaproteobacteria</taxon>
        <taxon>Rhodospirillales</taxon>
        <taxon>Rhodospirillaceae</taxon>
        <taxon>Inquilinus</taxon>
    </lineage>
</organism>
<name>A0A952KKM7_9PROT</name>
<feature type="transmembrane region" description="Helical" evidence="5">
    <location>
        <begin position="150"/>
        <end position="169"/>
    </location>
</feature>
<evidence type="ECO:0000256" key="2">
    <source>
        <dbReference type="ARBA" id="ARBA00022692"/>
    </source>
</evidence>
<feature type="domain" description="RDD" evidence="6">
    <location>
        <begin position="37"/>
        <end position="182"/>
    </location>
</feature>
<gene>
    <name evidence="7" type="ORF">JF625_11835</name>
</gene>